<evidence type="ECO:0000256" key="4">
    <source>
        <dbReference type="SAM" id="MobiDB-lite"/>
    </source>
</evidence>
<keyword evidence="3" id="KW-1015">Disulfide bond</keyword>
<evidence type="ECO:0000256" key="2">
    <source>
        <dbReference type="ARBA" id="ARBA00022737"/>
    </source>
</evidence>
<dbReference type="InterPro" id="IPR013517">
    <property type="entry name" value="FG-GAP"/>
</dbReference>
<dbReference type="SUPFAM" id="SSF69318">
    <property type="entry name" value="Integrin alpha N-terminal domain"/>
    <property type="match status" value="2"/>
</dbReference>
<protein>
    <submittedName>
        <fullName evidence="6">FG-GAP-like repeat-containing protein</fullName>
    </submittedName>
</protein>
<feature type="region of interest" description="Disordered" evidence="4">
    <location>
        <begin position="27"/>
        <end position="147"/>
    </location>
</feature>
<evidence type="ECO:0000256" key="5">
    <source>
        <dbReference type="SAM" id="SignalP"/>
    </source>
</evidence>
<comment type="caution">
    <text evidence="6">The sequence shown here is derived from an EMBL/GenBank/DDBJ whole genome shotgun (WGS) entry which is preliminary data.</text>
</comment>
<evidence type="ECO:0000313" key="7">
    <source>
        <dbReference type="Proteomes" id="UP001217838"/>
    </source>
</evidence>
<feature type="chain" id="PRO_5045411495" evidence="5">
    <location>
        <begin position="25"/>
        <end position="1101"/>
    </location>
</feature>
<organism evidence="6 7">
    <name type="scientific">Nannocystis radixulma</name>
    <dbReference type="NCBI Taxonomy" id="2995305"/>
    <lineage>
        <taxon>Bacteria</taxon>
        <taxon>Pseudomonadati</taxon>
        <taxon>Myxococcota</taxon>
        <taxon>Polyangia</taxon>
        <taxon>Nannocystales</taxon>
        <taxon>Nannocystaceae</taxon>
        <taxon>Nannocystis</taxon>
    </lineage>
</organism>
<feature type="compositionally biased region" description="Low complexity" evidence="4">
    <location>
        <begin position="27"/>
        <end position="139"/>
    </location>
</feature>
<dbReference type="NCBIfam" id="TIGR02232">
    <property type="entry name" value="myxo_disulf_rpt"/>
    <property type="match status" value="1"/>
</dbReference>
<evidence type="ECO:0000256" key="1">
    <source>
        <dbReference type="ARBA" id="ARBA00022729"/>
    </source>
</evidence>
<dbReference type="InterPro" id="IPR011936">
    <property type="entry name" value="Myxo_disulph_rpt"/>
</dbReference>
<keyword evidence="1 5" id="KW-0732">Signal</keyword>
<gene>
    <name evidence="6" type="ORF">POL58_02835</name>
</gene>
<feature type="signal peptide" evidence="5">
    <location>
        <begin position="1"/>
        <end position="24"/>
    </location>
</feature>
<dbReference type="PANTHER" id="PTHR46580">
    <property type="entry name" value="SENSOR KINASE-RELATED"/>
    <property type="match status" value="1"/>
</dbReference>
<dbReference type="EMBL" id="JAQNDN010000001">
    <property type="protein sequence ID" value="MDC0666649.1"/>
    <property type="molecule type" value="Genomic_DNA"/>
</dbReference>
<evidence type="ECO:0000313" key="6">
    <source>
        <dbReference type="EMBL" id="MDC0666649.1"/>
    </source>
</evidence>
<dbReference type="RefSeq" id="WP_271994256.1">
    <property type="nucleotide sequence ID" value="NZ_JAQNDN010000001.1"/>
</dbReference>
<proteinExistence type="predicted"/>
<dbReference type="InterPro" id="IPR028994">
    <property type="entry name" value="Integrin_alpha_N"/>
</dbReference>
<dbReference type="Pfam" id="PF13517">
    <property type="entry name" value="FG-GAP_3"/>
    <property type="match status" value="4"/>
</dbReference>
<evidence type="ECO:0000256" key="3">
    <source>
        <dbReference type="ARBA" id="ARBA00023157"/>
    </source>
</evidence>
<name>A0ABT5AXR7_9BACT</name>
<dbReference type="Proteomes" id="UP001217838">
    <property type="component" value="Unassembled WGS sequence"/>
</dbReference>
<keyword evidence="7" id="KW-1185">Reference proteome</keyword>
<accession>A0ABT5AXR7</accession>
<sequence length="1101" mass="113682">MVTPVSLGAWPGLALILVIPACPADTAVTASDTDPSSSSAAATVDDSTGQGTTTEPTSTAAPTTSIGPTTVTTADTTGTTDIDPTATDPTATEATATEATATEATATDTNATDTNATDATDTTATDTTDTTATDTTGDTSTGSDPVCGNGVLEAGEACDAGADNGPGKACKADCEANVCGDGDLGPGEACDDGNLVDGDGCNDQCALPQCGDAKLDPGEECDDGKDGDNTDACTDACLLPVCGDSFVQAGEGCDLGAQNSDNGACTSACQPAECGDGLVWSGMEDCDDANDVDDDACTNTCELPPEKDCGGAFQPGQYCFATPGTQLLASEPSQVIVEDFNGDGHLDIIAAEPNPKKIHVRLGDGAGGFDVGTGFSVPDNLPRGLTSADIDGDGDLDVLVRSNAGVTVLVNNGTGKFINGGPALAASAAPQALVAADIDGDGDPDFATADGTSHNVSVRWGAAGTTFSAAKTLRAGLEVSDIVAADLEGDGQVDLVALNKKSGNVSVFKNLGARNFARQRTYRAPLGSTWMRVADIDGDDHLDLLVLDPATRSVYVRPGDGAGKFLDAPYHVRLGVLPSSMELVDIDHDGKLDLLGVYTEFGKSFVFSATGDGAGQFSGVVLQQNTSPADDVAAGDLDGDGRRDLVVTLWTQQQIEVRWSDANFDSDVCKGICQAAVCGDGFVSPQVEDCDDGDDDDTNGCRNDCTHRPLTGCGNLVAEPGEVCFEAIELPHSHAYTVYGYSLATGGDLDKDGLSDLFVAFSDQVAGQIDFFGFGEAYETWLGTGEGGYQPAEKKRLLSSCTLDPRRAVMSDYTKDGKQDVMLTCYPKPGIANSDFRILVYPGNGDGTLGPSSYNAAWHGVGDARFHDMDSDGDLDVVMVPTHGALVTTMFIDYNRGVGVWGNLGGQGAPEHYPYQNIDYYNDGVRIGDLNNDGEPDVMMGSNPNFSLLGIGAGELSNAAIPVPIQGASVLGDFTGDGVLDVAYVGVFTQNDPVYLYVGDGFGLFGAFAPALKTNLGNVSGETFTEVADFDADGHLDLVFASRATQWTTVRGDGSPAFKDYKTHGVALGAYSLEVREVTGDGRPDVWIGGENKTTLMRSRP</sequence>
<dbReference type="PANTHER" id="PTHR46580:SF4">
    <property type="entry name" value="ATP_GTP-BINDING PROTEIN"/>
    <property type="match status" value="1"/>
</dbReference>
<reference evidence="6 7" key="1">
    <citation type="submission" date="2022-11" db="EMBL/GenBank/DDBJ databases">
        <title>Minimal conservation of predation-associated metabolite biosynthetic gene clusters underscores biosynthetic potential of Myxococcota including descriptions for ten novel species: Archangium lansinium sp. nov., Myxococcus landrumus sp. nov., Nannocystis bai.</title>
        <authorList>
            <person name="Ahearne A."/>
            <person name="Stevens C."/>
            <person name="Dowd S."/>
        </authorList>
    </citation>
    <scope>NUCLEOTIDE SEQUENCE [LARGE SCALE GENOMIC DNA]</scope>
    <source>
        <strain evidence="6 7">NCELM</strain>
    </source>
</reference>
<keyword evidence="2" id="KW-0677">Repeat</keyword>
<dbReference type="Gene3D" id="2.130.10.130">
    <property type="entry name" value="Integrin alpha, N-terminal"/>
    <property type="match status" value="4"/>
</dbReference>